<protein>
    <recommendedName>
        <fullName evidence="4">Amino acid permease</fullName>
    </recommendedName>
</protein>
<accession>A0ABV9LZT6</accession>
<feature type="transmembrane region" description="Helical" evidence="1">
    <location>
        <begin position="303"/>
        <end position="319"/>
    </location>
</feature>
<reference evidence="3" key="1">
    <citation type="journal article" date="2019" name="Int. J. Syst. Evol. Microbiol.">
        <title>The Global Catalogue of Microorganisms (GCM) 10K type strain sequencing project: providing services to taxonomists for standard genome sequencing and annotation.</title>
        <authorList>
            <consortium name="The Broad Institute Genomics Platform"/>
            <consortium name="The Broad Institute Genome Sequencing Center for Infectious Disease"/>
            <person name="Wu L."/>
            <person name="Ma J."/>
        </authorList>
    </citation>
    <scope>NUCLEOTIDE SEQUENCE [LARGE SCALE GENOMIC DNA]</scope>
    <source>
        <strain evidence="3">KACC 12507</strain>
    </source>
</reference>
<keyword evidence="3" id="KW-1185">Reference proteome</keyword>
<comment type="caution">
    <text evidence="2">The sequence shown here is derived from an EMBL/GenBank/DDBJ whole genome shotgun (WGS) entry which is preliminary data.</text>
</comment>
<keyword evidence="1" id="KW-0812">Transmembrane</keyword>
<sequence>MRQLISATTTPLASIFGSGFLVIVPILAGAVGEFSVFAMAAICLLAFLVGEVIRHNILSVELALQNGASKITLSLERLSDVALIVAYVISVCLYLHILSAFVLAGLDIESHFADDMLTTCVIVFITLIGLTKGLQPLEKLEKWALYVTLAIIIVLCAAFAYYDGSLLSGGKSFQMPQTNAYSNWQILTILAGTLIVVQGFETSRYLGASYPSKIRVASSRLSQIIATVVYLSFVALTLPAVHLLNGVYNDNSLIELVGYTAALLVAPLILAATLSQFSAAVADTLAAAGNLNELSNKKVPEKLAYLLIGMAAVALTWTVDTFTVLALASRAFALYYFLQCLVALTVTSNIGLKLFFTLMACILAFITLFAVPVG</sequence>
<feature type="transmembrane region" description="Helical" evidence="1">
    <location>
        <begin position="37"/>
        <end position="60"/>
    </location>
</feature>
<feature type="transmembrane region" description="Helical" evidence="1">
    <location>
        <begin position="221"/>
        <end position="244"/>
    </location>
</feature>
<evidence type="ECO:0008006" key="4">
    <source>
        <dbReference type="Google" id="ProtNLM"/>
    </source>
</evidence>
<dbReference type="EMBL" id="JBHSGU010000009">
    <property type="protein sequence ID" value="MFC4701375.1"/>
    <property type="molecule type" value="Genomic_DNA"/>
</dbReference>
<feature type="transmembrane region" description="Helical" evidence="1">
    <location>
        <begin position="325"/>
        <end position="347"/>
    </location>
</feature>
<keyword evidence="1" id="KW-0472">Membrane</keyword>
<keyword evidence="1" id="KW-1133">Transmembrane helix</keyword>
<feature type="transmembrane region" description="Helical" evidence="1">
    <location>
        <begin position="12"/>
        <end position="31"/>
    </location>
</feature>
<name>A0ABV9LZT6_9ALTE</name>
<feature type="transmembrane region" description="Helical" evidence="1">
    <location>
        <begin position="256"/>
        <end position="282"/>
    </location>
</feature>
<dbReference type="Proteomes" id="UP001595897">
    <property type="component" value="Unassembled WGS sequence"/>
</dbReference>
<evidence type="ECO:0000313" key="3">
    <source>
        <dbReference type="Proteomes" id="UP001595897"/>
    </source>
</evidence>
<dbReference type="RefSeq" id="WP_382409800.1">
    <property type="nucleotide sequence ID" value="NZ_JBHSGU010000009.1"/>
</dbReference>
<evidence type="ECO:0000256" key="1">
    <source>
        <dbReference type="SAM" id="Phobius"/>
    </source>
</evidence>
<proteinExistence type="predicted"/>
<feature type="transmembrane region" description="Helical" evidence="1">
    <location>
        <begin position="112"/>
        <end position="131"/>
    </location>
</feature>
<feature type="transmembrane region" description="Helical" evidence="1">
    <location>
        <begin position="81"/>
        <end position="106"/>
    </location>
</feature>
<gene>
    <name evidence="2" type="ORF">ACFO4O_14490</name>
</gene>
<organism evidence="2 3">
    <name type="scientific">Glaciecola siphonariae</name>
    <dbReference type="NCBI Taxonomy" id="521012"/>
    <lineage>
        <taxon>Bacteria</taxon>
        <taxon>Pseudomonadati</taxon>
        <taxon>Pseudomonadota</taxon>
        <taxon>Gammaproteobacteria</taxon>
        <taxon>Alteromonadales</taxon>
        <taxon>Alteromonadaceae</taxon>
        <taxon>Glaciecola</taxon>
    </lineage>
</organism>
<feature type="transmembrane region" description="Helical" evidence="1">
    <location>
        <begin position="143"/>
        <end position="162"/>
    </location>
</feature>
<feature type="transmembrane region" description="Helical" evidence="1">
    <location>
        <begin position="182"/>
        <end position="200"/>
    </location>
</feature>
<evidence type="ECO:0000313" key="2">
    <source>
        <dbReference type="EMBL" id="MFC4701375.1"/>
    </source>
</evidence>
<feature type="transmembrane region" description="Helical" evidence="1">
    <location>
        <begin position="354"/>
        <end position="373"/>
    </location>
</feature>